<accession>A0A3E2NVW8</accession>
<evidence type="ECO:0000313" key="1">
    <source>
        <dbReference type="EMBL" id="RFZ85166.1"/>
    </source>
</evidence>
<sequence>MYFETYSVHIIRDTGEYINVEVAPEYQPTGRQGHAATGVYSLELCCDPADIENQEELSKEDYSLGAVHYDKNTLLYMYVGKQLSEREAKQVIDYIQKQESSNDEITF</sequence>
<protein>
    <submittedName>
        <fullName evidence="1">Uncharacterized protein</fullName>
    </submittedName>
</protein>
<organism evidence="1 2">
    <name type="scientific">Mucilaginibacter terrenus</name>
    <dbReference type="NCBI Taxonomy" id="2482727"/>
    <lineage>
        <taxon>Bacteria</taxon>
        <taxon>Pseudomonadati</taxon>
        <taxon>Bacteroidota</taxon>
        <taxon>Sphingobacteriia</taxon>
        <taxon>Sphingobacteriales</taxon>
        <taxon>Sphingobacteriaceae</taxon>
        <taxon>Mucilaginibacter</taxon>
    </lineage>
</organism>
<dbReference type="Proteomes" id="UP000260823">
    <property type="component" value="Unassembled WGS sequence"/>
</dbReference>
<dbReference type="EMBL" id="QWDE01000001">
    <property type="protein sequence ID" value="RFZ85166.1"/>
    <property type="molecule type" value="Genomic_DNA"/>
</dbReference>
<dbReference type="RefSeq" id="WP_117382067.1">
    <property type="nucleotide sequence ID" value="NZ_QWDE01000001.1"/>
</dbReference>
<comment type="caution">
    <text evidence="1">The sequence shown here is derived from an EMBL/GenBank/DDBJ whole genome shotgun (WGS) entry which is preliminary data.</text>
</comment>
<evidence type="ECO:0000313" key="2">
    <source>
        <dbReference type="Proteomes" id="UP000260823"/>
    </source>
</evidence>
<reference evidence="1 2" key="1">
    <citation type="submission" date="2018-08" db="EMBL/GenBank/DDBJ databases">
        <title>Mucilaginibacter terrae sp. nov., isolated from manganese diggings.</title>
        <authorList>
            <person name="Huang Y."/>
            <person name="Zhou Z."/>
        </authorList>
    </citation>
    <scope>NUCLEOTIDE SEQUENCE [LARGE SCALE GENOMIC DNA]</scope>
    <source>
        <strain evidence="1 2">ZH6</strain>
    </source>
</reference>
<proteinExistence type="predicted"/>
<keyword evidence="2" id="KW-1185">Reference proteome</keyword>
<dbReference type="AlphaFoldDB" id="A0A3E2NVW8"/>
<name>A0A3E2NVW8_9SPHI</name>
<gene>
    <name evidence="1" type="ORF">DYU05_06080</name>
</gene>